<accession>A0A9Q3FH62</accession>
<comment type="caution">
    <text evidence="4">The sequence shown here is derived from an EMBL/GenBank/DDBJ whole genome shotgun (WGS) entry which is preliminary data.</text>
</comment>
<evidence type="ECO:0000256" key="1">
    <source>
        <dbReference type="SAM" id="Coils"/>
    </source>
</evidence>
<sequence>MSLNQTSSSINNSISPLKLNNNYNLNIEVGDRVKCTNSMVGICKYKGKIENKVGIWIGIDLGLGVEEVNEENWFGKGKNSGIVNGKTYFDCQPNCGIFFPISKVFPFPIKNQSQSNKSLTSSNHSNIKTHHHLHLVSPPINAQNRSIKSSKSVSKNQSSNQSTSNSCNPDHSNLHSTPRSKIKQINSPQKSLNTSNSIIKSFNNSSSNLSFEFNQINFVLSPTNKLTSTKLNSEKKYLFSASNSSSTQNSLSKSINSHHSLKRTSISNLPNRSNSANSRKRAESFSAHRRKPSLIINSSDWLKPSHSRPKSRLSQISNESKSTRDEIKSSLLQKSLQSQSNHHQLEISKLNSKIQELQQISVENDKKWSEINQDQIAISNQLELKFNEAQEKLNSLEIEHLNELEKIKSDFKQNSELELDQVRHHLDKLNQDLKSNQEALNLQISQLEHEKLQLQDELDQIRSAGHSLCSVYEEKVSNLENQKLEQLHESNRLMEELESTKLALQEIKKEQQYQSHILAQSPHLGRSIINQSPHLEAVEIDNERLKADLKYTKECLSVAQDEAYQLKQELETERESHEQLIQSHDETVLQHKQTIKKLKEDNSELKKENEALQFKLSQVEARFKETLETMEQERVELEGLRDEFLVSHSHQTATTEQDRWKRRTLTHMTDIRESPESQSTTSKNTLPSNHDPLMDELQKELRTKTPELQLNEPFTYSHQISMTEEHLDKDILTATIVDQEKMLVIDKYQRLILLKDEENVKLRNRNEELQDQFCF</sequence>
<dbReference type="OrthoDB" id="2507776at2759"/>
<dbReference type="PROSITE" id="PS50245">
    <property type="entry name" value="CAP_GLY_2"/>
    <property type="match status" value="1"/>
</dbReference>
<dbReference type="EMBL" id="AVOT02043414">
    <property type="protein sequence ID" value="MBW0538849.1"/>
    <property type="molecule type" value="Genomic_DNA"/>
</dbReference>
<protein>
    <recommendedName>
        <fullName evidence="3">CAP-Gly domain-containing protein</fullName>
    </recommendedName>
</protein>
<proteinExistence type="predicted"/>
<dbReference type="InterPro" id="IPR036859">
    <property type="entry name" value="CAP-Gly_dom_sf"/>
</dbReference>
<evidence type="ECO:0000259" key="3">
    <source>
        <dbReference type="PROSITE" id="PS50245"/>
    </source>
</evidence>
<feature type="region of interest" description="Disordered" evidence="2">
    <location>
        <begin position="242"/>
        <end position="328"/>
    </location>
</feature>
<keyword evidence="5" id="KW-1185">Reference proteome</keyword>
<evidence type="ECO:0000313" key="5">
    <source>
        <dbReference type="Proteomes" id="UP000765509"/>
    </source>
</evidence>
<evidence type="ECO:0000256" key="2">
    <source>
        <dbReference type="SAM" id="MobiDB-lite"/>
    </source>
</evidence>
<dbReference type="Pfam" id="PF01302">
    <property type="entry name" value="CAP_GLY"/>
    <property type="match status" value="1"/>
</dbReference>
<feature type="coiled-coil region" evidence="1">
    <location>
        <begin position="556"/>
        <end position="643"/>
    </location>
</feature>
<dbReference type="SUPFAM" id="SSF74924">
    <property type="entry name" value="Cap-Gly domain"/>
    <property type="match status" value="1"/>
</dbReference>
<dbReference type="SMART" id="SM01052">
    <property type="entry name" value="CAP_GLY"/>
    <property type="match status" value="1"/>
</dbReference>
<feature type="compositionally biased region" description="Low complexity" evidence="2">
    <location>
        <begin position="143"/>
        <end position="168"/>
    </location>
</feature>
<dbReference type="Gene3D" id="2.30.30.190">
    <property type="entry name" value="CAP Gly-rich-like domain"/>
    <property type="match status" value="1"/>
</dbReference>
<gene>
    <name evidence="4" type="ORF">O181_078564</name>
</gene>
<feature type="region of interest" description="Disordered" evidence="2">
    <location>
        <begin position="135"/>
        <end position="193"/>
    </location>
</feature>
<name>A0A9Q3FH62_9BASI</name>
<evidence type="ECO:0000313" key="4">
    <source>
        <dbReference type="EMBL" id="MBW0538849.1"/>
    </source>
</evidence>
<reference evidence="4" key="1">
    <citation type="submission" date="2021-03" db="EMBL/GenBank/DDBJ databases">
        <title>Draft genome sequence of rust myrtle Austropuccinia psidii MF-1, a brazilian biotype.</title>
        <authorList>
            <person name="Quecine M.C."/>
            <person name="Pachon D.M.R."/>
            <person name="Bonatelli M.L."/>
            <person name="Correr F.H."/>
            <person name="Franceschini L.M."/>
            <person name="Leite T.F."/>
            <person name="Margarido G.R.A."/>
            <person name="Almeida C.A."/>
            <person name="Ferrarezi J.A."/>
            <person name="Labate C.A."/>
        </authorList>
    </citation>
    <scope>NUCLEOTIDE SEQUENCE</scope>
    <source>
        <strain evidence="4">MF-1</strain>
    </source>
</reference>
<keyword evidence="1" id="KW-0175">Coiled coil</keyword>
<organism evidence="4 5">
    <name type="scientific">Austropuccinia psidii MF-1</name>
    <dbReference type="NCBI Taxonomy" id="1389203"/>
    <lineage>
        <taxon>Eukaryota</taxon>
        <taxon>Fungi</taxon>
        <taxon>Dikarya</taxon>
        <taxon>Basidiomycota</taxon>
        <taxon>Pucciniomycotina</taxon>
        <taxon>Pucciniomycetes</taxon>
        <taxon>Pucciniales</taxon>
        <taxon>Sphaerophragmiaceae</taxon>
        <taxon>Austropuccinia</taxon>
    </lineage>
</organism>
<feature type="region of interest" description="Disordered" evidence="2">
    <location>
        <begin position="668"/>
        <end position="692"/>
    </location>
</feature>
<dbReference type="Proteomes" id="UP000765509">
    <property type="component" value="Unassembled WGS sequence"/>
</dbReference>
<feature type="compositionally biased region" description="Polar residues" evidence="2">
    <location>
        <begin position="263"/>
        <end position="277"/>
    </location>
</feature>
<dbReference type="AlphaFoldDB" id="A0A9Q3FH62"/>
<feature type="coiled-coil region" evidence="1">
    <location>
        <begin position="340"/>
        <end position="514"/>
    </location>
</feature>
<feature type="compositionally biased region" description="Polar residues" evidence="2">
    <location>
        <begin position="676"/>
        <end position="688"/>
    </location>
</feature>
<feature type="compositionally biased region" description="Polar residues" evidence="2">
    <location>
        <begin position="169"/>
        <end position="192"/>
    </location>
</feature>
<feature type="domain" description="CAP-Gly" evidence="3">
    <location>
        <begin position="47"/>
        <end position="100"/>
    </location>
</feature>
<dbReference type="InterPro" id="IPR000938">
    <property type="entry name" value="CAP-Gly_domain"/>
</dbReference>
<feature type="compositionally biased region" description="Low complexity" evidence="2">
    <location>
        <begin position="242"/>
        <end position="257"/>
    </location>
</feature>